<keyword evidence="1" id="KW-1133">Transmembrane helix</keyword>
<reference evidence="3" key="1">
    <citation type="journal article" date="2021" name="PeerJ">
        <title>Extensive microbial diversity within the chicken gut microbiome revealed by metagenomics and culture.</title>
        <authorList>
            <person name="Gilroy R."/>
            <person name="Ravi A."/>
            <person name="Getino M."/>
            <person name="Pursley I."/>
            <person name="Horton D.L."/>
            <person name="Alikhan N.F."/>
            <person name="Baker D."/>
            <person name="Gharbi K."/>
            <person name="Hall N."/>
            <person name="Watson M."/>
            <person name="Adriaenssens E.M."/>
            <person name="Foster-Nyarko E."/>
            <person name="Jarju S."/>
            <person name="Secka A."/>
            <person name="Antonio M."/>
            <person name="Oren A."/>
            <person name="Chaudhuri R.R."/>
            <person name="La Ragione R."/>
            <person name="Hildebrand F."/>
            <person name="Pallen M.J."/>
        </authorList>
    </citation>
    <scope>NUCLEOTIDE SEQUENCE</scope>
    <source>
        <strain evidence="3">ChiBcec21-2208</strain>
    </source>
</reference>
<dbReference type="AlphaFoldDB" id="A0A921LPZ6"/>
<feature type="domain" description="Putative zinc-finger" evidence="2">
    <location>
        <begin position="16"/>
        <end position="50"/>
    </location>
</feature>
<gene>
    <name evidence="3" type="ORF">K8V20_12600</name>
</gene>
<evidence type="ECO:0000259" key="2">
    <source>
        <dbReference type="Pfam" id="PF13490"/>
    </source>
</evidence>
<proteinExistence type="predicted"/>
<dbReference type="EMBL" id="DYVE01000321">
    <property type="protein sequence ID" value="HJG29470.1"/>
    <property type="molecule type" value="Genomic_DNA"/>
</dbReference>
<keyword evidence="1" id="KW-0472">Membrane</keyword>
<comment type="caution">
    <text evidence="3">The sequence shown here is derived from an EMBL/GenBank/DDBJ whole genome shotgun (WGS) entry which is preliminary data.</text>
</comment>
<name>A0A921LPZ6_9FIRM</name>
<keyword evidence="1" id="KW-0812">Transmembrane</keyword>
<protein>
    <submittedName>
        <fullName evidence="3">Zf-HC2 domain-containing protein</fullName>
    </submittedName>
</protein>
<organism evidence="3 4">
    <name type="scientific">Subdoligranulum variabile</name>
    <dbReference type="NCBI Taxonomy" id="214851"/>
    <lineage>
        <taxon>Bacteria</taxon>
        <taxon>Bacillati</taxon>
        <taxon>Bacillota</taxon>
        <taxon>Clostridia</taxon>
        <taxon>Eubacteriales</taxon>
        <taxon>Oscillospiraceae</taxon>
        <taxon>Subdoligranulum</taxon>
    </lineage>
</organism>
<feature type="transmembrane region" description="Helical" evidence="1">
    <location>
        <begin position="102"/>
        <end position="122"/>
    </location>
</feature>
<feature type="transmembrane region" description="Helical" evidence="1">
    <location>
        <begin position="158"/>
        <end position="185"/>
    </location>
</feature>
<evidence type="ECO:0000313" key="4">
    <source>
        <dbReference type="Proteomes" id="UP000782880"/>
    </source>
</evidence>
<dbReference type="Pfam" id="PF13490">
    <property type="entry name" value="zf-HC2"/>
    <property type="match status" value="1"/>
</dbReference>
<feature type="transmembrane region" description="Helical" evidence="1">
    <location>
        <begin position="129"/>
        <end position="146"/>
    </location>
</feature>
<accession>A0A921LPZ6</accession>
<reference evidence="3" key="2">
    <citation type="submission" date="2021-09" db="EMBL/GenBank/DDBJ databases">
        <authorList>
            <person name="Gilroy R."/>
        </authorList>
    </citation>
    <scope>NUCLEOTIDE SEQUENCE</scope>
    <source>
        <strain evidence="3">ChiBcec21-2208</strain>
    </source>
</reference>
<evidence type="ECO:0000256" key="1">
    <source>
        <dbReference type="SAM" id="Phobius"/>
    </source>
</evidence>
<evidence type="ECO:0000313" key="3">
    <source>
        <dbReference type="EMBL" id="HJG29470.1"/>
    </source>
</evidence>
<dbReference type="InterPro" id="IPR027383">
    <property type="entry name" value="Znf_put"/>
</dbReference>
<dbReference type="Proteomes" id="UP000782880">
    <property type="component" value="Unassembled WGS sequence"/>
</dbReference>
<feature type="transmembrane region" description="Helical" evidence="1">
    <location>
        <begin position="79"/>
        <end position="96"/>
    </location>
</feature>
<sequence length="194" mass="21133">MSEPKKIHEPPVALPCEICRDLLPLVQDGVASQESEAAVRAHLQTCEACRALWPEAGEENIPAPLPDDEKVVRKLRDRINGWLVLFIAFGLVWGMASSRSNVASGLLFVLIFPFVSGFTYWMGGRVWRVIPPLAAVLWAVFNLVDTRRYFVPETSGTVAWIVSALVGAAVVAVLCLIGTLAAALLKYAFGGKTK</sequence>